<organism evidence="3 4">
    <name type="scientific">Streptomyces daliensis</name>
    <dbReference type="NCBI Taxonomy" id="299421"/>
    <lineage>
        <taxon>Bacteria</taxon>
        <taxon>Bacillati</taxon>
        <taxon>Actinomycetota</taxon>
        <taxon>Actinomycetes</taxon>
        <taxon>Kitasatosporales</taxon>
        <taxon>Streptomycetaceae</taxon>
        <taxon>Streptomyces</taxon>
    </lineage>
</organism>
<evidence type="ECO:0000259" key="2">
    <source>
        <dbReference type="Pfam" id="PF19054"/>
    </source>
</evidence>
<sequence>MRITSATGERPGGQAGEVPASGPAVPRLVLGTRLRRLREAQFITAAEAADSLRAPEEHVTAMELGRSGFRPRDVADFLRIYGVTDEAERATLIALMEEANRPGWWHSYQDVVPAWLHTYLGMEEAAGVIRSYEVQFVPGLLQTPDYARAVIALRDDAGEPRAAERRERRLALRMRRQEILRGPRPPHLWAVIDEAALRRPIGGPEVMRAQLRHLVEVCELPHVTVQVMPFAAGGHPAAGGPVTLLRLPQSELPDVVYLEQLHGAHYPEDPADVERYRHVIDHLVTRAEPATRTRAFLERILDETATSRGRRGQ</sequence>
<evidence type="ECO:0000313" key="3">
    <source>
        <dbReference type="EMBL" id="MBR7677956.1"/>
    </source>
</evidence>
<dbReference type="Proteomes" id="UP000675554">
    <property type="component" value="Unassembled WGS sequence"/>
</dbReference>
<dbReference type="Pfam" id="PF19054">
    <property type="entry name" value="DUF5753"/>
    <property type="match status" value="1"/>
</dbReference>
<dbReference type="InterPro" id="IPR043917">
    <property type="entry name" value="DUF5753"/>
</dbReference>
<evidence type="ECO:0000256" key="1">
    <source>
        <dbReference type="SAM" id="MobiDB-lite"/>
    </source>
</evidence>
<feature type="region of interest" description="Disordered" evidence="1">
    <location>
        <begin position="1"/>
        <end position="22"/>
    </location>
</feature>
<dbReference type="EMBL" id="JAGSMN010001133">
    <property type="protein sequence ID" value="MBR7677956.1"/>
    <property type="molecule type" value="Genomic_DNA"/>
</dbReference>
<reference evidence="3" key="1">
    <citation type="submission" date="2021-04" db="EMBL/GenBank/DDBJ databases">
        <title>Sequencing of actinobacteria type strains.</title>
        <authorList>
            <person name="Nguyen G.-S."/>
            <person name="Wentzel A."/>
        </authorList>
    </citation>
    <scope>NUCLEOTIDE SEQUENCE</scope>
    <source>
        <strain evidence="3">DSM 42095</strain>
    </source>
</reference>
<proteinExistence type="predicted"/>
<dbReference type="CDD" id="cd00093">
    <property type="entry name" value="HTH_XRE"/>
    <property type="match status" value="1"/>
</dbReference>
<protein>
    <submittedName>
        <fullName evidence="3">Helix-turn-helix domain-containing protein</fullName>
    </submittedName>
</protein>
<dbReference type="InterPro" id="IPR001387">
    <property type="entry name" value="Cro/C1-type_HTH"/>
</dbReference>
<gene>
    <name evidence="3" type="ORF">KDA82_34225</name>
</gene>
<accession>A0A8T4J028</accession>
<feature type="domain" description="DUF5753" evidence="2">
    <location>
        <begin position="117"/>
        <end position="299"/>
    </location>
</feature>
<dbReference type="AlphaFoldDB" id="A0A8T4J028"/>
<dbReference type="Pfam" id="PF13560">
    <property type="entry name" value="HTH_31"/>
    <property type="match status" value="1"/>
</dbReference>
<comment type="caution">
    <text evidence="3">The sequence shown here is derived from an EMBL/GenBank/DDBJ whole genome shotgun (WGS) entry which is preliminary data.</text>
</comment>
<name>A0A8T4J028_9ACTN</name>
<keyword evidence="4" id="KW-1185">Reference proteome</keyword>
<evidence type="ECO:0000313" key="4">
    <source>
        <dbReference type="Proteomes" id="UP000675554"/>
    </source>
</evidence>